<dbReference type="InterPro" id="IPR038135">
    <property type="entry name" value="Methylthiotransferase_N_sf"/>
</dbReference>
<dbReference type="NCBIfam" id="TIGR01574">
    <property type="entry name" value="miaB-methiolase"/>
    <property type="match status" value="1"/>
</dbReference>
<comment type="subcellular location">
    <subcellularLocation>
        <location evidence="13">Cytoplasm</location>
    </subcellularLocation>
</comment>
<keyword evidence="8 13" id="KW-0411">Iron-sulfur</keyword>
<evidence type="ECO:0000259" key="14">
    <source>
        <dbReference type="PROSITE" id="PS50926"/>
    </source>
</evidence>
<comment type="subunit">
    <text evidence="13">Monomer.</text>
</comment>
<evidence type="ECO:0000256" key="8">
    <source>
        <dbReference type="ARBA" id="ARBA00023014"/>
    </source>
</evidence>
<dbReference type="EMBL" id="RQGD01000035">
    <property type="protein sequence ID" value="TGL57536.1"/>
    <property type="molecule type" value="Genomic_DNA"/>
</dbReference>
<dbReference type="InterPro" id="IPR005839">
    <property type="entry name" value="Methylthiotransferase"/>
</dbReference>
<keyword evidence="5 13" id="KW-0949">S-adenosyl-L-methionine</keyword>
<evidence type="ECO:0000256" key="7">
    <source>
        <dbReference type="ARBA" id="ARBA00023004"/>
    </source>
</evidence>
<accession>A0A4V3JQX0</accession>
<dbReference type="InterPro" id="IPR058240">
    <property type="entry name" value="rSAM_sf"/>
</dbReference>
<keyword evidence="6 13" id="KW-0479">Metal-binding</keyword>
<dbReference type="Pfam" id="PF04055">
    <property type="entry name" value="Radical_SAM"/>
    <property type="match status" value="1"/>
</dbReference>
<feature type="binding site" evidence="13">
    <location>
        <position position="173"/>
    </location>
    <ligand>
        <name>[4Fe-4S] cluster</name>
        <dbReference type="ChEBI" id="CHEBI:49883"/>
        <label>2</label>
        <note>4Fe-4S-S-AdoMet</note>
    </ligand>
</feature>
<evidence type="ECO:0000256" key="11">
    <source>
        <dbReference type="ARBA" id="ARBA00080698"/>
    </source>
</evidence>
<evidence type="ECO:0000256" key="10">
    <source>
        <dbReference type="ARBA" id="ARBA00068570"/>
    </source>
</evidence>
<feature type="domain" description="MTTase N-terminal" evidence="15">
    <location>
        <begin position="20"/>
        <end position="136"/>
    </location>
</feature>
<dbReference type="Pfam" id="PF01938">
    <property type="entry name" value="TRAM"/>
    <property type="match status" value="1"/>
</dbReference>
<dbReference type="InterPro" id="IPR002792">
    <property type="entry name" value="TRAM_dom"/>
</dbReference>
<dbReference type="Proteomes" id="UP000297693">
    <property type="component" value="Unassembled WGS sequence"/>
</dbReference>
<feature type="domain" description="TRAM" evidence="14">
    <location>
        <begin position="390"/>
        <end position="459"/>
    </location>
</feature>
<evidence type="ECO:0000313" key="18">
    <source>
        <dbReference type="Proteomes" id="UP000297693"/>
    </source>
</evidence>
<dbReference type="Pfam" id="PF00919">
    <property type="entry name" value="UPF0004"/>
    <property type="match status" value="1"/>
</dbReference>
<protein>
    <recommendedName>
        <fullName evidence="10 13">tRNA-2-methylthio-N(6)-dimethylallyladenosine synthase</fullName>
        <ecNumber evidence="9 13">2.8.4.3</ecNumber>
    </recommendedName>
    <alternativeName>
        <fullName evidence="12 13">(Dimethylallyl)adenosine tRNA methylthiotransferase MiaB</fullName>
    </alternativeName>
    <alternativeName>
        <fullName evidence="11 13">tRNA-i(6)A37 methylthiotransferase</fullName>
    </alternativeName>
</protein>
<dbReference type="InterPro" id="IPR007197">
    <property type="entry name" value="rSAM"/>
</dbReference>
<reference evidence="17" key="1">
    <citation type="journal article" date="2019" name="PLoS Negl. Trop. Dis.">
        <title>Revisiting the worldwide diversity of Leptospira species in the environment.</title>
        <authorList>
            <person name="Vincent A.T."/>
            <person name="Schiettekatte O."/>
            <person name="Bourhy P."/>
            <person name="Veyrier F.J."/>
            <person name="Picardeau M."/>
        </authorList>
    </citation>
    <scope>NUCLEOTIDE SEQUENCE [LARGE SCALE GENOMIC DNA]</scope>
    <source>
        <strain evidence="17">201702476</strain>
    </source>
</reference>
<dbReference type="PROSITE" id="PS51918">
    <property type="entry name" value="RADICAL_SAM"/>
    <property type="match status" value="1"/>
</dbReference>
<feature type="binding site" evidence="13">
    <location>
        <position position="99"/>
    </location>
    <ligand>
        <name>[4Fe-4S] cluster</name>
        <dbReference type="ChEBI" id="CHEBI:49883"/>
        <label>1</label>
    </ligand>
</feature>
<evidence type="ECO:0000256" key="13">
    <source>
        <dbReference type="HAMAP-Rule" id="MF_01864"/>
    </source>
</evidence>
<dbReference type="FunFam" id="3.40.50.12160:FF:000003">
    <property type="entry name" value="CDK5 regulatory subunit-associated protein 1"/>
    <property type="match status" value="1"/>
</dbReference>
<comment type="catalytic activity">
    <reaction evidence="13">
        <text>N(6)-dimethylallyladenosine(37) in tRNA + (sulfur carrier)-SH + AH2 + 2 S-adenosyl-L-methionine = 2-methylsulfanyl-N(6)-dimethylallyladenosine(37) in tRNA + (sulfur carrier)-H + 5'-deoxyadenosine + L-methionine + A + S-adenosyl-L-homocysteine + 2 H(+)</text>
        <dbReference type="Rhea" id="RHEA:37067"/>
        <dbReference type="Rhea" id="RHEA-COMP:10375"/>
        <dbReference type="Rhea" id="RHEA-COMP:10376"/>
        <dbReference type="Rhea" id="RHEA-COMP:14737"/>
        <dbReference type="Rhea" id="RHEA-COMP:14739"/>
        <dbReference type="ChEBI" id="CHEBI:13193"/>
        <dbReference type="ChEBI" id="CHEBI:15378"/>
        <dbReference type="ChEBI" id="CHEBI:17319"/>
        <dbReference type="ChEBI" id="CHEBI:17499"/>
        <dbReference type="ChEBI" id="CHEBI:29917"/>
        <dbReference type="ChEBI" id="CHEBI:57844"/>
        <dbReference type="ChEBI" id="CHEBI:57856"/>
        <dbReference type="ChEBI" id="CHEBI:59789"/>
        <dbReference type="ChEBI" id="CHEBI:64428"/>
        <dbReference type="ChEBI" id="CHEBI:74415"/>
        <dbReference type="ChEBI" id="CHEBI:74417"/>
        <dbReference type="EC" id="2.8.4.3"/>
    </reaction>
</comment>
<feature type="binding site" evidence="13">
    <location>
        <position position="180"/>
    </location>
    <ligand>
        <name>[4Fe-4S] cluster</name>
        <dbReference type="ChEBI" id="CHEBI:49883"/>
        <label>2</label>
        <note>4Fe-4S-S-AdoMet</note>
    </ligand>
</feature>
<gene>
    <name evidence="13 17" type="primary">miaB</name>
    <name evidence="17" type="ORF">EHQ58_14785</name>
</gene>
<dbReference type="SFLD" id="SFLDF00413">
    <property type="entry name" value="CDK5RAP1"/>
    <property type="match status" value="1"/>
</dbReference>
<dbReference type="RefSeq" id="WP_135624658.1">
    <property type="nucleotide sequence ID" value="NZ_RQGD01000035.1"/>
</dbReference>
<dbReference type="AlphaFoldDB" id="A0A4V3JQX0"/>
<dbReference type="GO" id="GO:0046872">
    <property type="term" value="F:metal ion binding"/>
    <property type="evidence" value="ECO:0007669"/>
    <property type="project" value="UniProtKB-KW"/>
</dbReference>
<dbReference type="HAMAP" id="MF_01864">
    <property type="entry name" value="tRNA_metthiotr_MiaB"/>
    <property type="match status" value="1"/>
</dbReference>
<dbReference type="OrthoDB" id="9805215at2"/>
<dbReference type="Gene3D" id="3.40.50.12160">
    <property type="entry name" value="Methylthiotransferase, N-terminal domain"/>
    <property type="match status" value="1"/>
</dbReference>
<evidence type="ECO:0000256" key="2">
    <source>
        <dbReference type="ARBA" id="ARBA00022485"/>
    </source>
</evidence>
<organism evidence="17 18">
    <name type="scientific">Leptospira ognonensis</name>
    <dbReference type="NCBI Taxonomy" id="2484945"/>
    <lineage>
        <taxon>Bacteria</taxon>
        <taxon>Pseudomonadati</taxon>
        <taxon>Spirochaetota</taxon>
        <taxon>Spirochaetia</taxon>
        <taxon>Leptospirales</taxon>
        <taxon>Leptospiraceae</taxon>
        <taxon>Leptospira</taxon>
    </lineage>
</organism>
<evidence type="ECO:0000256" key="3">
    <source>
        <dbReference type="ARBA" id="ARBA00022490"/>
    </source>
</evidence>
<dbReference type="InterPro" id="IPR020612">
    <property type="entry name" value="Methylthiotransferase_CS"/>
</dbReference>
<dbReference type="CDD" id="cd01335">
    <property type="entry name" value="Radical_SAM"/>
    <property type="match status" value="1"/>
</dbReference>
<evidence type="ECO:0000256" key="6">
    <source>
        <dbReference type="ARBA" id="ARBA00022723"/>
    </source>
</evidence>
<dbReference type="SUPFAM" id="SSF102114">
    <property type="entry name" value="Radical SAM enzymes"/>
    <property type="match status" value="1"/>
</dbReference>
<keyword evidence="4 13" id="KW-0808">Transferase</keyword>
<keyword evidence="3 13" id="KW-0963">Cytoplasm</keyword>
<dbReference type="InterPro" id="IPR006463">
    <property type="entry name" value="MiaB_methiolase"/>
</dbReference>
<evidence type="ECO:0000313" key="17">
    <source>
        <dbReference type="EMBL" id="TGL57536.1"/>
    </source>
</evidence>
<feature type="binding site" evidence="13">
    <location>
        <position position="177"/>
    </location>
    <ligand>
        <name>[4Fe-4S] cluster</name>
        <dbReference type="ChEBI" id="CHEBI:49883"/>
        <label>2</label>
        <note>4Fe-4S-S-AdoMet</note>
    </ligand>
</feature>
<dbReference type="PANTHER" id="PTHR43020">
    <property type="entry name" value="CDK5 REGULATORY SUBUNIT-ASSOCIATED PROTEIN 1"/>
    <property type="match status" value="1"/>
</dbReference>
<evidence type="ECO:0000259" key="16">
    <source>
        <dbReference type="PROSITE" id="PS51918"/>
    </source>
</evidence>
<dbReference type="GO" id="GO:0051539">
    <property type="term" value="F:4 iron, 4 sulfur cluster binding"/>
    <property type="evidence" value="ECO:0007669"/>
    <property type="project" value="UniProtKB-UniRule"/>
</dbReference>
<keyword evidence="13" id="KW-0819">tRNA processing</keyword>
<dbReference type="PROSITE" id="PS01278">
    <property type="entry name" value="MTTASE_RADICAL"/>
    <property type="match status" value="1"/>
</dbReference>
<keyword evidence="2 13" id="KW-0004">4Fe-4S</keyword>
<comment type="similarity">
    <text evidence="13">Belongs to the methylthiotransferase family. MiaB subfamily.</text>
</comment>
<feature type="domain" description="Radical SAM core" evidence="16">
    <location>
        <begin position="159"/>
        <end position="387"/>
    </location>
</feature>
<dbReference type="SMART" id="SM00729">
    <property type="entry name" value="Elp3"/>
    <property type="match status" value="1"/>
</dbReference>
<dbReference type="EC" id="2.8.4.3" evidence="9 13"/>
<feature type="binding site" evidence="13">
    <location>
        <position position="65"/>
    </location>
    <ligand>
        <name>[4Fe-4S] cluster</name>
        <dbReference type="ChEBI" id="CHEBI:49883"/>
        <label>1</label>
    </ligand>
</feature>
<proteinExistence type="inferred from homology"/>
<dbReference type="InterPro" id="IPR013848">
    <property type="entry name" value="Methylthiotransferase_N"/>
</dbReference>
<sequence>MEVQSPNSLLTKPEASIDLGKVFVETYGCQMNEYDSGIVRELFRKENYGNATSVEDSDIIFLNTCAVRENAHAKIYSRLQSLGYLKKKNPNLVIGVLGCMAQNLGEDLFHQELPLDLIVGPDNYRSLPELIQKIRGGERDVQLTRLSKTETYDELEPRVVNGIQAFVTIMRGCNNFCTFCVVPYTRGRERSREPASIVNEILKLEALGVRQVTLLGQNVNSYLHDQEDFSSLIETILSETTIERLRFTSPHPKDFPLHLLDLMAKEDRFSSQIHLPLQAGNDKVLRDMKRSYTKQEYLDLVDLIRTKIPDVGITTDIIVGFPGETREEFEETLDVVRAVGYDMSYMFKYSEREGTIAKRKFVDDVSEEDKSSRLIELVDLQSSISLSKNRERIGKVFNVMVENTSKKSKVELCGRSHCGKMVVFPIPEGMGQNLTDWLGKSVNVQIDSVTSATLRGHLV</sequence>
<dbReference type="SFLD" id="SFLDF00273">
    <property type="entry name" value="(dimethylallyl)adenosine_tRNA"/>
    <property type="match status" value="1"/>
</dbReference>
<keyword evidence="7 13" id="KW-0408">Iron</keyword>
<evidence type="ECO:0000256" key="12">
    <source>
        <dbReference type="ARBA" id="ARBA00081141"/>
    </source>
</evidence>
<dbReference type="SFLD" id="SFLDS00029">
    <property type="entry name" value="Radical_SAM"/>
    <property type="match status" value="1"/>
</dbReference>
<comment type="caution">
    <text evidence="17">The sequence shown here is derived from an EMBL/GenBank/DDBJ whole genome shotgun (WGS) entry which is preliminary data.</text>
</comment>
<evidence type="ECO:0000256" key="9">
    <source>
        <dbReference type="ARBA" id="ARBA00033765"/>
    </source>
</evidence>
<evidence type="ECO:0000256" key="4">
    <source>
        <dbReference type="ARBA" id="ARBA00022679"/>
    </source>
</evidence>
<dbReference type="PROSITE" id="PS51449">
    <property type="entry name" value="MTTASE_N"/>
    <property type="match status" value="1"/>
</dbReference>
<dbReference type="SFLD" id="SFLDG01082">
    <property type="entry name" value="B12-binding_domain_containing"/>
    <property type="match status" value="1"/>
</dbReference>
<evidence type="ECO:0000259" key="15">
    <source>
        <dbReference type="PROSITE" id="PS51449"/>
    </source>
</evidence>
<name>A0A4V3JQX0_9LEPT</name>
<dbReference type="NCBIfam" id="TIGR00089">
    <property type="entry name" value="MiaB/RimO family radical SAM methylthiotransferase"/>
    <property type="match status" value="1"/>
</dbReference>
<dbReference type="PANTHER" id="PTHR43020:SF2">
    <property type="entry name" value="MITOCHONDRIAL TRNA METHYLTHIOTRANSFERASE CDK5RAP1"/>
    <property type="match status" value="1"/>
</dbReference>
<evidence type="ECO:0000256" key="1">
    <source>
        <dbReference type="ARBA" id="ARBA00003234"/>
    </source>
</evidence>
<comment type="function">
    <text evidence="1 13">Catalyzes the methylthiolation of N6-(dimethylallyl)adenosine (i(6)A), leading to the formation of 2-methylthio-N6-(dimethylallyl)adenosine (ms(2)i(6)A) at position 37 in tRNAs that read codons beginning with uridine.</text>
</comment>
<dbReference type="SFLD" id="SFLDG01061">
    <property type="entry name" value="methylthiotransferase"/>
    <property type="match status" value="1"/>
</dbReference>
<comment type="cofactor">
    <cofactor evidence="13">
        <name>[4Fe-4S] cluster</name>
        <dbReference type="ChEBI" id="CHEBI:49883"/>
    </cofactor>
    <text evidence="13">Binds 2 [4Fe-4S] clusters. One cluster is coordinated with 3 cysteines and an exchangeable S-adenosyl-L-methionine.</text>
</comment>
<dbReference type="GO" id="GO:0035597">
    <property type="term" value="F:tRNA-2-methylthio-N(6)-dimethylallyladenosine(37) synthase activity"/>
    <property type="evidence" value="ECO:0007669"/>
    <property type="project" value="UniProtKB-EC"/>
</dbReference>
<dbReference type="PROSITE" id="PS50926">
    <property type="entry name" value="TRAM"/>
    <property type="match status" value="1"/>
</dbReference>
<dbReference type="GO" id="GO:0005829">
    <property type="term" value="C:cytosol"/>
    <property type="evidence" value="ECO:0007669"/>
    <property type="project" value="TreeGrafter"/>
</dbReference>
<feature type="binding site" evidence="13">
    <location>
        <position position="29"/>
    </location>
    <ligand>
        <name>[4Fe-4S] cluster</name>
        <dbReference type="ChEBI" id="CHEBI:49883"/>
        <label>1</label>
    </ligand>
</feature>
<keyword evidence="18" id="KW-1185">Reference proteome</keyword>
<dbReference type="FunFam" id="3.80.30.20:FF:000001">
    <property type="entry name" value="tRNA-2-methylthio-N(6)-dimethylallyladenosine synthase 2"/>
    <property type="match status" value="1"/>
</dbReference>
<dbReference type="InterPro" id="IPR023404">
    <property type="entry name" value="rSAM_horseshoe"/>
</dbReference>
<dbReference type="InterPro" id="IPR006638">
    <property type="entry name" value="Elp3/MiaA/NifB-like_rSAM"/>
</dbReference>
<dbReference type="Gene3D" id="3.80.30.20">
    <property type="entry name" value="tm_1862 like domain"/>
    <property type="match status" value="1"/>
</dbReference>
<evidence type="ECO:0000256" key="5">
    <source>
        <dbReference type="ARBA" id="ARBA00022691"/>
    </source>
</evidence>